<evidence type="ECO:0000256" key="4">
    <source>
        <dbReference type="ARBA" id="ARBA00022840"/>
    </source>
</evidence>
<dbReference type="InterPro" id="IPR000873">
    <property type="entry name" value="AMP-dep_synth/lig_dom"/>
</dbReference>
<feature type="transmembrane region" description="Helical" evidence="8">
    <location>
        <begin position="31"/>
        <end position="56"/>
    </location>
</feature>
<keyword evidence="8" id="KW-1133">Transmembrane helix</keyword>
<evidence type="ECO:0000256" key="6">
    <source>
        <dbReference type="ARBA" id="ARBA00041297"/>
    </source>
</evidence>
<evidence type="ECO:0000313" key="10">
    <source>
        <dbReference type="EMBL" id="KOB79132.1"/>
    </source>
</evidence>
<evidence type="ECO:0000256" key="7">
    <source>
        <dbReference type="ARBA" id="ARBA00048666"/>
    </source>
</evidence>
<feature type="transmembrane region" description="Helical" evidence="8">
    <location>
        <begin position="761"/>
        <end position="786"/>
    </location>
</feature>
<comment type="catalytic activity">
    <reaction evidence="7">
        <text>tetracosanoate + ATP + CoA = tetracosanoyl-CoA + AMP + diphosphate</text>
        <dbReference type="Rhea" id="RHEA:33639"/>
        <dbReference type="ChEBI" id="CHEBI:30616"/>
        <dbReference type="ChEBI" id="CHEBI:31014"/>
        <dbReference type="ChEBI" id="CHEBI:33019"/>
        <dbReference type="ChEBI" id="CHEBI:57287"/>
        <dbReference type="ChEBI" id="CHEBI:65052"/>
        <dbReference type="ChEBI" id="CHEBI:456215"/>
    </reaction>
    <physiologicalReaction direction="left-to-right" evidence="7">
        <dbReference type="Rhea" id="RHEA:33640"/>
    </physiologicalReaction>
</comment>
<keyword evidence="8" id="KW-0472">Membrane</keyword>
<evidence type="ECO:0000256" key="8">
    <source>
        <dbReference type="SAM" id="Phobius"/>
    </source>
</evidence>
<keyword evidence="8" id="KW-0812">Transmembrane</keyword>
<evidence type="ECO:0000259" key="9">
    <source>
        <dbReference type="Pfam" id="PF00501"/>
    </source>
</evidence>
<comment type="catalytic activity">
    <reaction evidence="5">
        <text>a very long-chain fatty acid + ATP + CoA = a very long-chain fatty acyl-CoA + AMP + diphosphate</text>
        <dbReference type="Rhea" id="RHEA:54536"/>
        <dbReference type="ChEBI" id="CHEBI:30616"/>
        <dbReference type="ChEBI" id="CHEBI:33019"/>
        <dbReference type="ChEBI" id="CHEBI:57287"/>
        <dbReference type="ChEBI" id="CHEBI:58950"/>
        <dbReference type="ChEBI" id="CHEBI:138261"/>
        <dbReference type="ChEBI" id="CHEBI:456215"/>
    </reaction>
    <physiologicalReaction direction="left-to-right" evidence="5">
        <dbReference type="Rhea" id="RHEA:54537"/>
    </physiologicalReaction>
</comment>
<dbReference type="InterPro" id="IPR042099">
    <property type="entry name" value="ANL_N_sf"/>
</dbReference>
<dbReference type="PANTHER" id="PTHR43107">
    <property type="entry name" value="LONG-CHAIN FATTY ACID TRANSPORT PROTEIN"/>
    <property type="match status" value="1"/>
</dbReference>
<organism evidence="10 11">
    <name type="scientific">Operophtera brumata</name>
    <name type="common">Winter moth</name>
    <name type="synonym">Phalaena brumata</name>
    <dbReference type="NCBI Taxonomy" id="104452"/>
    <lineage>
        <taxon>Eukaryota</taxon>
        <taxon>Metazoa</taxon>
        <taxon>Ecdysozoa</taxon>
        <taxon>Arthropoda</taxon>
        <taxon>Hexapoda</taxon>
        <taxon>Insecta</taxon>
        <taxon>Pterygota</taxon>
        <taxon>Neoptera</taxon>
        <taxon>Endopterygota</taxon>
        <taxon>Lepidoptera</taxon>
        <taxon>Glossata</taxon>
        <taxon>Ditrysia</taxon>
        <taxon>Geometroidea</taxon>
        <taxon>Geometridae</taxon>
        <taxon>Larentiinae</taxon>
        <taxon>Operophtera</taxon>
    </lineage>
</organism>
<dbReference type="GO" id="GO:0005524">
    <property type="term" value="F:ATP binding"/>
    <property type="evidence" value="ECO:0007669"/>
    <property type="project" value="UniProtKB-KW"/>
</dbReference>
<dbReference type="SUPFAM" id="SSF56801">
    <property type="entry name" value="Acetyl-CoA synthetase-like"/>
    <property type="match status" value="2"/>
</dbReference>
<dbReference type="PROSITE" id="PS00455">
    <property type="entry name" value="AMP_BINDING"/>
    <property type="match status" value="1"/>
</dbReference>
<dbReference type="InterPro" id="IPR020845">
    <property type="entry name" value="AMP-binding_CS"/>
</dbReference>
<dbReference type="Pfam" id="PF00501">
    <property type="entry name" value="AMP-binding"/>
    <property type="match status" value="1"/>
</dbReference>
<dbReference type="GO" id="GO:0044539">
    <property type="term" value="P:long-chain fatty acid import into cell"/>
    <property type="evidence" value="ECO:0007669"/>
    <property type="project" value="TreeGrafter"/>
</dbReference>
<name>A0A0L7LUJ7_OPEBR</name>
<reference evidence="10 11" key="1">
    <citation type="journal article" date="2015" name="Genome Biol. Evol.">
        <title>The genome of winter moth (Operophtera brumata) provides a genomic perspective on sexual dimorphism and phenology.</title>
        <authorList>
            <person name="Derks M.F."/>
            <person name="Smit S."/>
            <person name="Salis L."/>
            <person name="Schijlen E."/>
            <person name="Bossers A."/>
            <person name="Mateman C."/>
            <person name="Pijl A.S."/>
            <person name="de Ridder D."/>
            <person name="Groenen M.A."/>
            <person name="Visser M.E."/>
            <person name="Megens H.J."/>
        </authorList>
    </citation>
    <scope>NUCLEOTIDE SEQUENCE [LARGE SCALE GENOMIC DNA]</scope>
    <source>
        <strain evidence="10">WM2013NL</strain>
        <tissue evidence="10">Head and thorax</tissue>
    </source>
</reference>
<keyword evidence="4" id="KW-0067">ATP-binding</keyword>
<protein>
    <recommendedName>
        <fullName evidence="6">Long-chain-fatty-acid--CoA ligase</fullName>
    </recommendedName>
</protein>
<dbReference type="GO" id="GO:0005324">
    <property type="term" value="F:long-chain fatty acid transmembrane transporter activity"/>
    <property type="evidence" value="ECO:0007669"/>
    <property type="project" value="TreeGrafter"/>
</dbReference>
<dbReference type="GO" id="GO:0004467">
    <property type="term" value="F:long-chain fatty acid-CoA ligase activity"/>
    <property type="evidence" value="ECO:0007669"/>
    <property type="project" value="TreeGrafter"/>
</dbReference>
<keyword evidence="2" id="KW-0436">Ligase</keyword>
<evidence type="ECO:0000256" key="3">
    <source>
        <dbReference type="ARBA" id="ARBA00022741"/>
    </source>
</evidence>
<dbReference type="Proteomes" id="UP000037510">
    <property type="component" value="Unassembled WGS sequence"/>
</dbReference>
<dbReference type="Gene3D" id="3.40.50.980">
    <property type="match status" value="1"/>
</dbReference>
<proteinExistence type="inferred from homology"/>
<feature type="transmembrane region" description="Helical" evidence="8">
    <location>
        <begin position="63"/>
        <end position="83"/>
    </location>
</feature>
<sequence length="790" mass="88032">MNKTSNNTQKHELKLKDADLEKGAATPSSEIPWSTVIVMLLALGVLVGACSVAWVFQDWQASLLVLIILVLNWSMPDIFHQMVKKHPNKACFLFEDETWTFEQVEQFSLRVSALLKSKGIKRGDTVGVMLNNCPELPAIWVGAARIGAVCPLINTNQTGNTLLHSVNIAKLFEEVSKELNPSIKLFMFTRRPLNTSDSVKVADSPNDFTSMLEATPPAPWTLADGEGFNGKLLMVFMASGVHYLGGLRKSDIIYCPMPLYHSAGGCITMGQSFIFGCTVAIRNKFSASSYFPDCIKFNATLAKPNEPGVFIGKIKPNNPSRAFLGYVDKEASDKKIDMARDLPKYARPVFIRLMISVDMTGTFKLRKVDLQKEGYNPSVVKDRLYYLDLKLDKYVPLGEDEYNKIISGQIRLNCYDCGRALCCRGRCCRVAQPRVIVYYRWYSAPWYIVLSGVPYEMVLRCPEDLQEGSNGPHKLCEDNVGSSEIHGLTYADDDDDEYFFTAVQEVRSQLDPALKLYKFTHRALQPSNDRAPSDDGIQDAINLIETTPPAAWTRADADGFQGKLLYIYTSGTTGLPKAAVISNSSDDVIYCPLPLYHTAGGVISVGQALVLGCTVALKPKFSASQYFSDCAPNTDGTPGAIGFVSRIFPQVYPIAIIKVNQETVDEHGTLDLATLNAALAAELPVYARPVFLRVMPSMDMTGTYKMKKTDLQKEGFDPNLVKKDKLYYLDLKLGKYLPLGVEDYDRIIRCVYLDNNKHCGIVYRLTLFIIIKNVIILNNIYIIIIFQNIV</sequence>
<accession>A0A0L7LUJ7</accession>
<evidence type="ECO:0000313" key="11">
    <source>
        <dbReference type="Proteomes" id="UP000037510"/>
    </source>
</evidence>
<dbReference type="EMBL" id="JTDY01000055">
    <property type="protein sequence ID" value="KOB79132.1"/>
    <property type="molecule type" value="Genomic_DNA"/>
</dbReference>
<evidence type="ECO:0000256" key="2">
    <source>
        <dbReference type="ARBA" id="ARBA00022598"/>
    </source>
</evidence>
<dbReference type="GO" id="GO:0005886">
    <property type="term" value="C:plasma membrane"/>
    <property type="evidence" value="ECO:0007669"/>
    <property type="project" value="TreeGrafter"/>
</dbReference>
<dbReference type="GO" id="GO:0005789">
    <property type="term" value="C:endoplasmic reticulum membrane"/>
    <property type="evidence" value="ECO:0007669"/>
    <property type="project" value="TreeGrafter"/>
</dbReference>
<dbReference type="AlphaFoldDB" id="A0A0L7LUJ7"/>
<dbReference type="Gene3D" id="3.40.50.12780">
    <property type="entry name" value="N-terminal domain of ligase-like"/>
    <property type="match status" value="1"/>
</dbReference>
<evidence type="ECO:0000256" key="5">
    <source>
        <dbReference type="ARBA" id="ARBA00036527"/>
    </source>
</evidence>
<evidence type="ECO:0000256" key="1">
    <source>
        <dbReference type="ARBA" id="ARBA00006432"/>
    </source>
</evidence>
<comment type="similarity">
    <text evidence="1">Belongs to the ATP-dependent AMP-binding enzyme family.</text>
</comment>
<gene>
    <name evidence="10" type="ORF">OBRU01_00205</name>
</gene>
<feature type="domain" description="AMP-dependent synthetase/ligase" evidence="9">
    <location>
        <begin position="80"/>
        <end position="167"/>
    </location>
</feature>
<dbReference type="PANTHER" id="PTHR43107:SF15">
    <property type="entry name" value="FATTY ACID TRANSPORT PROTEIN 3, ISOFORM A"/>
    <property type="match status" value="1"/>
</dbReference>
<keyword evidence="11" id="KW-1185">Reference proteome</keyword>
<keyword evidence="3" id="KW-0547">Nucleotide-binding</keyword>
<comment type="caution">
    <text evidence="10">The sequence shown here is derived from an EMBL/GenBank/DDBJ whole genome shotgun (WGS) entry which is preliminary data.</text>
</comment>
<dbReference type="STRING" id="104452.A0A0L7LUJ7"/>